<keyword evidence="1" id="KW-0472">Membrane</keyword>
<dbReference type="InterPro" id="IPR000073">
    <property type="entry name" value="AB_hydrolase_1"/>
</dbReference>
<name>A0ABY5KRP2_9CELL</name>
<dbReference type="EMBL" id="CP101987">
    <property type="protein sequence ID" value="UUI72116.1"/>
    <property type="molecule type" value="Genomic_DNA"/>
</dbReference>
<feature type="domain" description="AB hydrolase-1" evidence="2">
    <location>
        <begin position="89"/>
        <end position="182"/>
    </location>
</feature>
<dbReference type="PANTHER" id="PTHR12277">
    <property type="entry name" value="ALPHA/BETA HYDROLASE DOMAIN-CONTAINING PROTEIN"/>
    <property type="match status" value="1"/>
</dbReference>
<gene>
    <name evidence="3" type="ORF">NP048_01200</name>
</gene>
<evidence type="ECO:0000313" key="4">
    <source>
        <dbReference type="Proteomes" id="UP001316384"/>
    </source>
</evidence>
<dbReference type="SUPFAM" id="SSF53474">
    <property type="entry name" value="alpha/beta-Hydrolases"/>
    <property type="match status" value="1"/>
</dbReference>
<dbReference type="Gene3D" id="3.40.50.1820">
    <property type="entry name" value="alpha/beta hydrolase"/>
    <property type="match status" value="1"/>
</dbReference>
<sequence length="285" mass="29943">MSRVGRRQGSTEAGRRPAWLLLTVLAVVALVVTLVTVLQRALIYFPDRADAGTVADRVPGARDLVLRTDDGLDLAAWLVPPAGEDREVAVLYLPGNGGNRLGRLGVAQQIAARGFTVLLLEYRGYGGNPGRPSEQGLASDARAAAAALRGEGFEPTRTLYVAESIGTGVAARLATTDPPAGILLRSPFTSLVDVGRAQYPFLPVGLILRDRFASAEHLEGSDVPVRVLYGTADDVVPSRLSAELAARVGNLQGEVVVPGAGHNDAIWFGPRLADEVVELAQAVAG</sequence>
<accession>A0ABY5KRP2</accession>
<dbReference type="Pfam" id="PF00561">
    <property type="entry name" value="Abhydrolase_1"/>
    <property type="match status" value="1"/>
</dbReference>
<feature type="transmembrane region" description="Helical" evidence="1">
    <location>
        <begin position="20"/>
        <end position="38"/>
    </location>
</feature>
<reference evidence="3 4" key="1">
    <citation type="submission" date="2022-07" db="EMBL/GenBank/DDBJ databases">
        <title>Novel species in genus cellulomonas.</title>
        <authorList>
            <person name="Ye L."/>
        </authorList>
    </citation>
    <scope>NUCLEOTIDE SEQUENCE [LARGE SCALE GENOMIC DNA]</scope>
    <source>
        <strain evidence="4">zg-B89</strain>
    </source>
</reference>
<dbReference type="RefSeq" id="WP_227577149.1">
    <property type="nucleotide sequence ID" value="NZ_CP101987.1"/>
</dbReference>
<dbReference type="GO" id="GO:0016787">
    <property type="term" value="F:hydrolase activity"/>
    <property type="evidence" value="ECO:0007669"/>
    <property type="project" value="UniProtKB-KW"/>
</dbReference>
<keyword evidence="3" id="KW-0378">Hydrolase</keyword>
<keyword evidence="4" id="KW-1185">Reference proteome</keyword>
<dbReference type="InterPro" id="IPR029058">
    <property type="entry name" value="AB_hydrolase_fold"/>
</dbReference>
<proteinExistence type="predicted"/>
<protein>
    <submittedName>
        <fullName evidence="3">Alpha/beta hydrolase</fullName>
    </submittedName>
</protein>
<evidence type="ECO:0000313" key="3">
    <source>
        <dbReference type="EMBL" id="UUI72116.1"/>
    </source>
</evidence>
<organism evidence="3 4">
    <name type="scientific">Cellulomonas xiejunii</name>
    <dbReference type="NCBI Taxonomy" id="2968083"/>
    <lineage>
        <taxon>Bacteria</taxon>
        <taxon>Bacillati</taxon>
        <taxon>Actinomycetota</taxon>
        <taxon>Actinomycetes</taxon>
        <taxon>Micrococcales</taxon>
        <taxon>Cellulomonadaceae</taxon>
        <taxon>Cellulomonas</taxon>
    </lineage>
</organism>
<evidence type="ECO:0000259" key="2">
    <source>
        <dbReference type="Pfam" id="PF00561"/>
    </source>
</evidence>
<keyword evidence="1" id="KW-0812">Transmembrane</keyword>
<dbReference type="Proteomes" id="UP001316384">
    <property type="component" value="Chromosome"/>
</dbReference>
<dbReference type="PANTHER" id="PTHR12277:SF79">
    <property type="entry name" value="XAA-PRO DIPEPTIDYL-PEPTIDASE-RELATED"/>
    <property type="match status" value="1"/>
</dbReference>
<evidence type="ECO:0000256" key="1">
    <source>
        <dbReference type="SAM" id="Phobius"/>
    </source>
</evidence>
<keyword evidence="1" id="KW-1133">Transmembrane helix</keyword>